<dbReference type="RefSeq" id="WP_022637344.1">
    <property type="nucleotide sequence ID" value="NZ_ASJR01000017.1"/>
</dbReference>
<accession>U7D6K9</accession>
<sequence length="140" mass="15858">MKLCLWLVCLVAFLSAASLGVTITGHLPEKGDLYIALYRDEYGFGDFSRAYKKTVISAESVVTDTLRGSFHNLTVGDVYALFVFQDISESGVLDRNFKSQPVEPYGFSGTKKEHRLMSFIEACFIFRPSMEIDLHLHYEE</sequence>
<dbReference type="InterPro" id="IPR018673">
    <property type="entry name" value="DUF2141"/>
</dbReference>
<dbReference type="OrthoDB" id="9788332at2"/>
<reference evidence="2 3" key="1">
    <citation type="journal article" date="2013" name="Environ. Microbiol.">
        <title>Genome analysis of Chitinivibrio alkaliphilus gen. nov., sp. nov., a novel extremely haloalkaliphilic anaerobic chitinolytic bacterium from the candidate phylum Termite Group 3.</title>
        <authorList>
            <person name="Sorokin D.Y."/>
            <person name="Gumerov V.M."/>
            <person name="Rakitin A.L."/>
            <person name="Beletsky A.V."/>
            <person name="Damste J.S."/>
            <person name="Muyzer G."/>
            <person name="Mardanov A.V."/>
            <person name="Ravin N.V."/>
        </authorList>
    </citation>
    <scope>NUCLEOTIDE SEQUENCE [LARGE SCALE GENOMIC DNA]</scope>
    <source>
        <strain evidence="2 3">ACht1</strain>
    </source>
</reference>
<evidence type="ECO:0000313" key="3">
    <source>
        <dbReference type="Proteomes" id="UP000017148"/>
    </source>
</evidence>
<dbReference type="eggNOG" id="COG4704">
    <property type="taxonomic scope" value="Bacteria"/>
</dbReference>
<dbReference type="Pfam" id="PF09912">
    <property type="entry name" value="DUF2141"/>
    <property type="match status" value="1"/>
</dbReference>
<organism evidence="2 3">
    <name type="scientific">Chitinivibrio alkaliphilus ACht1</name>
    <dbReference type="NCBI Taxonomy" id="1313304"/>
    <lineage>
        <taxon>Bacteria</taxon>
        <taxon>Pseudomonadati</taxon>
        <taxon>Fibrobacterota</taxon>
        <taxon>Chitinivibrionia</taxon>
        <taxon>Chitinivibrionales</taxon>
        <taxon>Chitinivibrionaceae</taxon>
        <taxon>Chitinivibrio</taxon>
    </lineage>
</organism>
<gene>
    <name evidence="2" type="ORF">CALK_1919</name>
</gene>
<dbReference type="EMBL" id="ASJR01000017">
    <property type="protein sequence ID" value="ERP31206.1"/>
    <property type="molecule type" value="Genomic_DNA"/>
</dbReference>
<protein>
    <recommendedName>
        <fullName evidence="4">DUF2141 domain-containing protein</fullName>
    </recommendedName>
</protein>
<evidence type="ECO:0000256" key="1">
    <source>
        <dbReference type="SAM" id="SignalP"/>
    </source>
</evidence>
<dbReference type="AlphaFoldDB" id="U7D6K9"/>
<evidence type="ECO:0008006" key="4">
    <source>
        <dbReference type="Google" id="ProtNLM"/>
    </source>
</evidence>
<dbReference type="STRING" id="1313304.CALK_1919"/>
<dbReference type="Proteomes" id="UP000017148">
    <property type="component" value="Unassembled WGS sequence"/>
</dbReference>
<keyword evidence="1" id="KW-0732">Signal</keyword>
<name>U7D6K9_9BACT</name>
<evidence type="ECO:0000313" key="2">
    <source>
        <dbReference type="EMBL" id="ERP31206.1"/>
    </source>
</evidence>
<feature type="signal peptide" evidence="1">
    <location>
        <begin position="1"/>
        <end position="20"/>
    </location>
</feature>
<proteinExistence type="predicted"/>
<keyword evidence="3" id="KW-1185">Reference proteome</keyword>
<feature type="chain" id="PRO_5004680630" description="DUF2141 domain-containing protein" evidence="1">
    <location>
        <begin position="21"/>
        <end position="140"/>
    </location>
</feature>
<comment type="caution">
    <text evidence="2">The sequence shown here is derived from an EMBL/GenBank/DDBJ whole genome shotgun (WGS) entry which is preliminary data.</text>
</comment>